<keyword evidence="1" id="KW-0175">Coiled coil</keyword>
<dbReference type="EMBL" id="SLWV01000005">
    <property type="protein sequence ID" value="TCO78024.1"/>
    <property type="molecule type" value="Genomic_DNA"/>
</dbReference>
<reference evidence="2 3" key="1">
    <citation type="submission" date="2019-03" db="EMBL/GenBank/DDBJ databases">
        <title>Genomic Encyclopedia of Type Strains, Phase IV (KMG-IV): sequencing the most valuable type-strain genomes for metagenomic binning, comparative biology and taxonomic classification.</title>
        <authorList>
            <person name="Goeker M."/>
        </authorList>
    </citation>
    <scope>NUCLEOTIDE SEQUENCE [LARGE SCALE GENOMIC DNA]</scope>
    <source>
        <strain evidence="2 3">DSM 102940</strain>
    </source>
</reference>
<keyword evidence="3" id="KW-1185">Reference proteome</keyword>
<evidence type="ECO:0000313" key="2">
    <source>
        <dbReference type="EMBL" id="TCO78024.1"/>
    </source>
</evidence>
<protein>
    <submittedName>
        <fullName evidence="2">Uncharacterized protein</fullName>
    </submittedName>
</protein>
<name>A0A4R2KVQ3_9FIRM</name>
<dbReference type="OrthoDB" id="2365850at2"/>
<comment type="caution">
    <text evidence="2">The sequence shown here is derived from an EMBL/GenBank/DDBJ whole genome shotgun (WGS) entry which is preliminary data.</text>
</comment>
<accession>A0A4R2KVQ3</accession>
<evidence type="ECO:0000313" key="3">
    <source>
        <dbReference type="Proteomes" id="UP000294919"/>
    </source>
</evidence>
<feature type="coiled-coil region" evidence="1">
    <location>
        <begin position="10"/>
        <end position="44"/>
    </location>
</feature>
<sequence>MNEFIPRSRLNQVIQQRNTYKEQLEQIQKELKIAQEKLMLEEDSLTYLMKIHHLLGCMIQKKMIKNL</sequence>
<dbReference type="AlphaFoldDB" id="A0A4R2KVQ3"/>
<dbReference type="Proteomes" id="UP000294919">
    <property type="component" value="Unassembled WGS sequence"/>
</dbReference>
<organism evidence="2 3">
    <name type="scientific">Marinisporobacter balticus</name>
    <dbReference type="NCBI Taxonomy" id="2018667"/>
    <lineage>
        <taxon>Bacteria</taxon>
        <taxon>Bacillati</taxon>
        <taxon>Bacillota</taxon>
        <taxon>Clostridia</taxon>
        <taxon>Peptostreptococcales</taxon>
        <taxon>Thermotaleaceae</taxon>
        <taxon>Marinisporobacter</taxon>
    </lineage>
</organism>
<gene>
    <name evidence="2" type="ORF">EV214_105123</name>
</gene>
<proteinExistence type="predicted"/>
<evidence type="ECO:0000256" key="1">
    <source>
        <dbReference type="SAM" id="Coils"/>
    </source>
</evidence>
<dbReference type="RefSeq" id="WP_132243692.1">
    <property type="nucleotide sequence ID" value="NZ_SLWV01000005.1"/>
</dbReference>